<proteinExistence type="predicted"/>
<evidence type="ECO:0000313" key="5">
    <source>
        <dbReference type="Proteomes" id="UP000244898"/>
    </source>
</evidence>
<keyword evidence="5" id="KW-1185">Reference proteome</keyword>
<dbReference type="Proteomes" id="UP000244898">
    <property type="component" value="Unassembled WGS sequence"/>
</dbReference>
<dbReference type="PANTHER" id="PTHR47572:SF5">
    <property type="entry name" value="BLR2277 PROTEIN"/>
    <property type="match status" value="1"/>
</dbReference>
<keyword evidence="2" id="KW-0479">Metal-binding</keyword>
<feature type="binding site" evidence="2">
    <location>
        <position position="239"/>
    </location>
    <ligand>
        <name>a divalent metal cation</name>
        <dbReference type="ChEBI" id="CHEBI:60240"/>
    </ligand>
</feature>
<protein>
    <submittedName>
        <fullName evidence="4">Gluconolactonase</fullName>
        <ecNumber evidence="4">3.1.1.17</ecNumber>
    </submittedName>
</protein>
<dbReference type="InterPro" id="IPR013658">
    <property type="entry name" value="SGL"/>
</dbReference>
<dbReference type="AlphaFoldDB" id="A0A2R8CGC3"/>
<dbReference type="InterPro" id="IPR005511">
    <property type="entry name" value="SMP-30"/>
</dbReference>
<evidence type="ECO:0000256" key="1">
    <source>
        <dbReference type="PIRSR" id="PIRSR605511-1"/>
    </source>
</evidence>
<evidence type="ECO:0000259" key="3">
    <source>
        <dbReference type="Pfam" id="PF08450"/>
    </source>
</evidence>
<feature type="active site" description="Proton donor/acceptor" evidence="1">
    <location>
        <position position="239"/>
    </location>
</feature>
<dbReference type="Pfam" id="PF08450">
    <property type="entry name" value="SGL"/>
    <property type="match status" value="1"/>
</dbReference>
<dbReference type="PRINTS" id="PR01790">
    <property type="entry name" value="SMP30FAMILY"/>
</dbReference>
<dbReference type="GO" id="GO:0046872">
    <property type="term" value="F:metal ion binding"/>
    <property type="evidence" value="ECO:0007669"/>
    <property type="project" value="UniProtKB-KW"/>
</dbReference>
<accession>A0A2R8CGC3</accession>
<name>A0A2R8CGC3_9RHOB</name>
<dbReference type="InterPro" id="IPR011042">
    <property type="entry name" value="6-blade_b-propeller_TolB-like"/>
</dbReference>
<evidence type="ECO:0000313" key="4">
    <source>
        <dbReference type="EMBL" id="SPJ31492.1"/>
    </source>
</evidence>
<dbReference type="InterPro" id="IPR051262">
    <property type="entry name" value="SMP-30/CGR1_Lactonase"/>
</dbReference>
<feature type="domain" description="SMP-30/Gluconolactonase/LRE-like region" evidence="3">
    <location>
        <begin position="18"/>
        <end position="297"/>
    </location>
</feature>
<sequence length="318" mass="34002">MTSDLELHLEEVAGGLGFPEGPVAMNDGSILFVDIEKETLSRVTADGTVDTVADIPGGPNGVAIGPDGAAYVCNNGGVYTFKEVPVPGGVANVPWPSHPNYTGGSIQRVDLRNGVVTTLYTEFEGKNLMAPDDIVFDNEGGFWFTDSGYQNDDVQYKGALYYASIDGQTLKKVATIPMANGVGLSPDGGTIYVSDTIFSRLWALDIKGPGEVEPGPMPQMPGRIVQSLPAHQSIYQWLDSLKVEASGKVCVGTIFNGGITVFEPSDGTFEHVPIPALFVTNFCFGGPDVRDLWITASSSRKIYKARWPRDGLKLAFTA</sequence>
<dbReference type="EC" id="3.1.1.17" evidence="4"/>
<organism evidence="4 5">
    <name type="scientific">Falsiruegeria mediterranea M17</name>
    <dbReference type="NCBI Taxonomy" id="1200281"/>
    <lineage>
        <taxon>Bacteria</taxon>
        <taxon>Pseudomonadati</taxon>
        <taxon>Pseudomonadota</taxon>
        <taxon>Alphaproteobacteria</taxon>
        <taxon>Rhodobacterales</taxon>
        <taxon>Roseobacteraceae</taxon>
        <taxon>Falsiruegeria</taxon>
    </lineage>
</organism>
<dbReference type="SUPFAM" id="SSF63829">
    <property type="entry name" value="Calcium-dependent phosphotriesterase"/>
    <property type="match status" value="1"/>
</dbReference>
<dbReference type="RefSeq" id="WP_207775279.1">
    <property type="nucleotide sequence ID" value="NZ_ONZG01000027.1"/>
</dbReference>
<comment type="cofactor">
    <cofactor evidence="2">
        <name>Zn(2+)</name>
        <dbReference type="ChEBI" id="CHEBI:29105"/>
    </cofactor>
    <text evidence="2">Binds 1 divalent metal cation per subunit.</text>
</comment>
<evidence type="ECO:0000256" key="2">
    <source>
        <dbReference type="PIRSR" id="PIRSR605511-2"/>
    </source>
</evidence>
<reference evidence="5" key="1">
    <citation type="submission" date="2018-03" db="EMBL/GenBank/DDBJ databases">
        <authorList>
            <person name="Rodrigo-Torres L."/>
            <person name="Arahal R. D."/>
            <person name="Lucena T."/>
        </authorList>
    </citation>
    <scope>NUCLEOTIDE SEQUENCE [LARGE SCALE GENOMIC DNA]</scope>
    <source>
        <strain evidence="5">CECT 7615</strain>
    </source>
</reference>
<dbReference type="EMBL" id="ONZG01000027">
    <property type="protein sequence ID" value="SPJ31492.1"/>
    <property type="molecule type" value="Genomic_DNA"/>
</dbReference>
<gene>
    <name evidence="4" type="primary">gnl_2</name>
    <name evidence="4" type="ORF">TRM7615_05035</name>
</gene>
<dbReference type="GO" id="GO:0004341">
    <property type="term" value="F:gluconolactonase activity"/>
    <property type="evidence" value="ECO:0007669"/>
    <property type="project" value="UniProtKB-EC"/>
</dbReference>
<feature type="binding site" evidence="2">
    <location>
        <position position="180"/>
    </location>
    <ligand>
        <name>a divalent metal cation</name>
        <dbReference type="ChEBI" id="CHEBI:60240"/>
    </ligand>
</feature>
<dbReference type="Gene3D" id="2.120.10.30">
    <property type="entry name" value="TolB, C-terminal domain"/>
    <property type="match status" value="1"/>
</dbReference>
<keyword evidence="2" id="KW-0862">Zinc</keyword>
<keyword evidence="4" id="KW-0378">Hydrolase</keyword>
<dbReference type="PANTHER" id="PTHR47572">
    <property type="entry name" value="LIPOPROTEIN-RELATED"/>
    <property type="match status" value="1"/>
</dbReference>